<dbReference type="OrthoDB" id="146030at2157"/>
<dbReference type="AlphaFoldDB" id="A6UVC8"/>
<name>A6UVC8_META3</name>
<dbReference type="GeneID" id="5326838"/>
<dbReference type="KEGG" id="mae:Maeo_0868"/>
<organism evidence="3 4">
    <name type="scientific">Methanococcus aeolicus (strain ATCC BAA-1280 / DSM 17508 / OCM 812 / Nankai-3)</name>
    <dbReference type="NCBI Taxonomy" id="419665"/>
    <lineage>
        <taxon>Archaea</taxon>
        <taxon>Methanobacteriati</taxon>
        <taxon>Methanobacteriota</taxon>
        <taxon>Methanomada group</taxon>
        <taxon>Methanococci</taxon>
        <taxon>Methanococcales</taxon>
        <taxon>Methanococcaceae</taxon>
        <taxon>Methanococcus</taxon>
    </lineage>
</organism>
<dbReference type="InterPro" id="IPR007386">
    <property type="entry name" value="DUF447_N"/>
</dbReference>
<dbReference type="InterPro" id="IPR012349">
    <property type="entry name" value="Split_barrel_FMN-bd"/>
</dbReference>
<feature type="domain" description="DUF447" evidence="1">
    <location>
        <begin position="3"/>
        <end position="108"/>
    </location>
</feature>
<dbReference type="PIRSF" id="PIRSF018747">
    <property type="entry name" value="UCP018747"/>
    <property type="match status" value="1"/>
</dbReference>
<dbReference type="SUPFAM" id="SSF50475">
    <property type="entry name" value="FMN-binding split barrel"/>
    <property type="match status" value="1"/>
</dbReference>
<reference evidence="3" key="1">
    <citation type="submission" date="2007-06" db="EMBL/GenBank/DDBJ databases">
        <title>Complete sequence of Methanococcus aeolicus Nankai-3.</title>
        <authorList>
            <consortium name="US DOE Joint Genome Institute"/>
            <person name="Copeland A."/>
            <person name="Lucas S."/>
            <person name="Lapidus A."/>
            <person name="Barry K."/>
            <person name="Glavina del Rio T."/>
            <person name="Dalin E."/>
            <person name="Tice H."/>
            <person name="Pitluck S."/>
            <person name="Chain P."/>
            <person name="Malfatti S."/>
            <person name="Shin M."/>
            <person name="Vergez L."/>
            <person name="Schmutz J."/>
            <person name="Larimer F."/>
            <person name="Land M."/>
            <person name="Hauser L."/>
            <person name="Kyrpides N."/>
            <person name="Lykidis A."/>
            <person name="Sieprawska-Lupa M."/>
            <person name="Whitman W.B."/>
            <person name="Richardson P."/>
        </authorList>
    </citation>
    <scope>NUCLEOTIDE SEQUENCE [LARGE SCALE GENOMIC DNA]</scope>
    <source>
        <strain evidence="3">Nankai-3</strain>
    </source>
</reference>
<evidence type="ECO:0000259" key="1">
    <source>
        <dbReference type="Pfam" id="PF04289"/>
    </source>
</evidence>
<evidence type="ECO:0000313" key="4">
    <source>
        <dbReference type="Proteomes" id="UP000001106"/>
    </source>
</evidence>
<dbReference type="HOGENOM" id="CLU_100102_0_0_2"/>
<dbReference type="InterPro" id="IPR049288">
    <property type="entry name" value="DUF447_C"/>
</dbReference>
<gene>
    <name evidence="3" type="ordered locus">Maeo_0868</name>
</gene>
<dbReference type="Pfam" id="PF04289">
    <property type="entry name" value="DUF447_N"/>
    <property type="match status" value="1"/>
</dbReference>
<dbReference type="STRING" id="419665.Maeo_0868"/>
<dbReference type="Gene3D" id="1.20.58.290">
    <property type="entry name" value="Hypothetical membrane protein ta0354_69_121"/>
    <property type="match status" value="1"/>
</dbReference>
<dbReference type="Gene3D" id="2.30.110.10">
    <property type="entry name" value="Electron Transport, Fmn-binding Protein, Chain A"/>
    <property type="match status" value="1"/>
</dbReference>
<dbReference type="Pfam" id="PF20766">
    <property type="entry name" value="DUF447_C"/>
    <property type="match status" value="1"/>
</dbReference>
<proteinExistence type="predicted"/>
<protein>
    <recommendedName>
        <fullName evidence="5">DUF447 family protein</fullName>
    </recommendedName>
</protein>
<keyword evidence="4" id="KW-1185">Reference proteome</keyword>
<feature type="domain" description="DUF447" evidence="2">
    <location>
        <begin position="134"/>
        <end position="188"/>
    </location>
</feature>
<dbReference type="Proteomes" id="UP000001106">
    <property type="component" value="Chromosome"/>
</dbReference>
<dbReference type="RefSeq" id="WP_011973582.1">
    <property type="nucleotide sequence ID" value="NC_009635.1"/>
</dbReference>
<evidence type="ECO:0000259" key="2">
    <source>
        <dbReference type="Pfam" id="PF20766"/>
    </source>
</evidence>
<evidence type="ECO:0000313" key="3">
    <source>
        <dbReference type="EMBL" id="ABR56450.1"/>
    </source>
</evidence>
<dbReference type="InterPro" id="IPR016733">
    <property type="entry name" value="UCP018747"/>
</dbReference>
<evidence type="ECO:0008006" key="5">
    <source>
        <dbReference type="Google" id="ProtNLM"/>
    </source>
</evidence>
<dbReference type="eggNOG" id="arCOG04458">
    <property type="taxonomic scope" value="Archaea"/>
</dbReference>
<sequence length="190" mass="21890">MKYEVVITSKNSKTNENNGAPIGVYYKNDKTVVAHLYEGSHTYENLKNNDYFVINITAPYEIAKFVLDDGIKEDYGHIKGAPYLLNSHKIQLVKIENYKITKLNDKYGDSHLMIINGNIELEKELNPPKIGPYNRANGLIVEMAVLYSRLNIVDNETKLKLKNEMNYYFKTIKKVGSEKHIELAEKMLKE</sequence>
<accession>A6UVC8</accession>
<dbReference type="EMBL" id="CP000743">
    <property type="protein sequence ID" value="ABR56450.1"/>
    <property type="molecule type" value="Genomic_DNA"/>
</dbReference>